<keyword evidence="6" id="KW-0732">Signal</keyword>
<dbReference type="FunFam" id="3.40.50.1820:FF:000072">
    <property type="entry name" value="Serine carboxypeptidase-like 19"/>
    <property type="match status" value="1"/>
</dbReference>
<dbReference type="Proteomes" id="UP001229421">
    <property type="component" value="Unassembled WGS sequence"/>
</dbReference>
<dbReference type="PANTHER" id="PTHR11802:SF382">
    <property type="entry name" value="PEPTIDASE S10, SERINE CARBOXYPEPTIDASE, ALPHA_BETA HYDROLASE"/>
    <property type="match status" value="1"/>
</dbReference>
<evidence type="ECO:0008006" key="9">
    <source>
        <dbReference type="Google" id="ProtNLM"/>
    </source>
</evidence>
<evidence type="ECO:0000256" key="6">
    <source>
        <dbReference type="SAM" id="SignalP"/>
    </source>
</evidence>
<gene>
    <name evidence="7" type="ORF">QVD17_19098</name>
</gene>
<keyword evidence="2" id="KW-0121">Carboxypeptidase</keyword>
<dbReference type="GO" id="GO:0016747">
    <property type="term" value="F:acyltransferase activity, transferring groups other than amino-acyl groups"/>
    <property type="evidence" value="ECO:0007669"/>
    <property type="project" value="TreeGrafter"/>
</dbReference>
<evidence type="ECO:0000313" key="8">
    <source>
        <dbReference type="Proteomes" id="UP001229421"/>
    </source>
</evidence>
<evidence type="ECO:0000256" key="5">
    <source>
        <dbReference type="ARBA" id="ARBA00023180"/>
    </source>
</evidence>
<dbReference type="Pfam" id="PF00450">
    <property type="entry name" value="Peptidase_S10"/>
    <property type="match status" value="1"/>
</dbReference>
<dbReference type="Gene3D" id="3.40.50.1820">
    <property type="entry name" value="alpha/beta hydrolase"/>
    <property type="match status" value="1"/>
</dbReference>
<proteinExistence type="inferred from homology"/>
<dbReference type="GO" id="GO:0006508">
    <property type="term" value="P:proteolysis"/>
    <property type="evidence" value="ECO:0007669"/>
    <property type="project" value="UniProtKB-KW"/>
</dbReference>
<evidence type="ECO:0000256" key="1">
    <source>
        <dbReference type="ARBA" id="ARBA00009431"/>
    </source>
</evidence>
<dbReference type="AlphaFoldDB" id="A0AAD8KQC4"/>
<keyword evidence="8" id="KW-1185">Reference proteome</keyword>
<feature type="chain" id="PRO_5042085850" description="Peptidase S10, serine carboxypeptidase, Alpha/Beta hydrolase fold protein" evidence="6">
    <location>
        <begin position="29"/>
        <end position="483"/>
    </location>
</feature>
<keyword evidence="4" id="KW-0378">Hydrolase</keyword>
<dbReference type="InterPro" id="IPR033124">
    <property type="entry name" value="Ser_caboxypep_his_AS"/>
</dbReference>
<sequence length="483" mass="54301">MKPNSNMNMPPIFLLINILLVSATLVVSQTIVKTLPGYPGPLPFKLETGYIGVGEDEAVQLFYYFVESEGNPEEDPLIVWLAGGPGCGTLRAFFYEIGPMQIQYGKYMDNVPALQLDPNSWTKVANVIYLDAPTLTGYSYTKTPEAIRSSDTASASQTAEFMRKFVRDHPKFLKNPMYVTGISYSGIVIPMITEELYKGNDEGLEPIVNIQGYMAGNPLTDKTGDINSRLEYAYRVALISQELYEVTKKDCDGDYAEADSNNLQCMLDLDEVNKRVGDVNIQQILDPDCDSATNLVRNGNPGSRKSLRAANPIKMRPSLTSTFCRGDYYNYATLWANDEGVMKALNVRQGTVKEWLLCNLDMKYNYGKPSMPQYEFNIQSSVVYHQKLTDRNCRALIFSGDHDMMVPHVGTRNWIKTLNLSITESNWEAYYANGQDAGYKTTYGKNNYSLVFATVKGAGHTAPEFKPSECFEMVKRWFAHRPI</sequence>
<dbReference type="PROSITE" id="PS00560">
    <property type="entry name" value="CARBOXYPEPT_SER_HIS"/>
    <property type="match status" value="1"/>
</dbReference>
<dbReference type="SUPFAM" id="SSF53474">
    <property type="entry name" value="alpha/beta-Hydrolases"/>
    <property type="match status" value="1"/>
</dbReference>
<name>A0AAD8KQC4_TARER</name>
<dbReference type="InterPro" id="IPR029058">
    <property type="entry name" value="AB_hydrolase_fold"/>
</dbReference>
<organism evidence="7 8">
    <name type="scientific">Tagetes erecta</name>
    <name type="common">African marigold</name>
    <dbReference type="NCBI Taxonomy" id="13708"/>
    <lineage>
        <taxon>Eukaryota</taxon>
        <taxon>Viridiplantae</taxon>
        <taxon>Streptophyta</taxon>
        <taxon>Embryophyta</taxon>
        <taxon>Tracheophyta</taxon>
        <taxon>Spermatophyta</taxon>
        <taxon>Magnoliopsida</taxon>
        <taxon>eudicotyledons</taxon>
        <taxon>Gunneridae</taxon>
        <taxon>Pentapetalae</taxon>
        <taxon>asterids</taxon>
        <taxon>campanulids</taxon>
        <taxon>Asterales</taxon>
        <taxon>Asteraceae</taxon>
        <taxon>Asteroideae</taxon>
        <taxon>Heliantheae alliance</taxon>
        <taxon>Tageteae</taxon>
        <taxon>Tagetes</taxon>
    </lineage>
</organism>
<evidence type="ECO:0000256" key="4">
    <source>
        <dbReference type="ARBA" id="ARBA00022801"/>
    </source>
</evidence>
<dbReference type="GO" id="GO:0004185">
    <property type="term" value="F:serine-type carboxypeptidase activity"/>
    <property type="evidence" value="ECO:0007669"/>
    <property type="project" value="InterPro"/>
</dbReference>
<dbReference type="PRINTS" id="PR00724">
    <property type="entry name" value="CRBOXYPTASEC"/>
</dbReference>
<keyword evidence="5" id="KW-0325">Glycoprotein</keyword>
<evidence type="ECO:0000313" key="7">
    <source>
        <dbReference type="EMBL" id="KAK1423790.1"/>
    </source>
</evidence>
<evidence type="ECO:0000256" key="3">
    <source>
        <dbReference type="ARBA" id="ARBA00022670"/>
    </source>
</evidence>
<comment type="similarity">
    <text evidence="1">Belongs to the peptidase S10 family.</text>
</comment>
<keyword evidence="3" id="KW-0645">Protease</keyword>
<protein>
    <recommendedName>
        <fullName evidence="9">Peptidase S10, serine carboxypeptidase, Alpha/Beta hydrolase fold protein</fullName>
    </recommendedName>
</protein>
<dbReference type="EMBL" id="JAUHHV010000005">
    <property type="protein sequence ID" value="KAK1423790.1"/>
    <property type="molecule type" value="Genomic_DNA"/>
</dbReference>
<dbReference type="Gene3D" id="3.40.50.12670">
    <property type="match status" value="1"/>
</dbReference>
<reference evidence="7" key="1">
    <citation type="journal article" date="2023" name="bioRxiv">
        <title>Improved chromosome-level genome assembly for marigold (Tagetes erecta).</title>
        <authorList>
            <person name="Jiang F."/>
            <person name="Yuan L."/>
            <person name="Wang S."/>
            <person name="Wang H."/>
            <person name="Xu D."/>
            <person name="Wang A."/>
            <person name="Fan W."/>
        </authorList>
    </citation>
    <scope>NUCLEOTIDE SEQUENCE</scope>
    <source>
        <strain evidence="7">WSJ</strain>
        <tissue evidence="7">Leaf</tissue>
    </source>
</reference>
<feature type="signal peptide" evidence="6">
    <location>
        <begin position="1"/>
        <end position="28"/>
    </location>
</feature>
<accession>A0AAD8KQC4</accession>
<dbReference type="InterPro" id="IPR001563">
    <property type="entry name" value="Peptidase_S10"/>
</dbReference>
<evidence type="ECO:0000256" key="2">
    <source>
        <dbReference type="ARBA" id="ARBA00022645"/>
    </source>
</evidence>
<dbReference type="PANTHER" id="PTHR11802">
    <property type="entry name" value="SERINE PROTEASE FAMILY S10 SERINE CARBOXYPEPTIDASE"/>
    <property type="match status" value="1"/>
</dbReference>
<comment type="caution">
    <text evidence="7">The sequence shown here is derived from an EMBL/GenBank/DDBJ whole genome shotgun (WGS) entry which is preliminary data.</text>
</comment>
<dbReference type="GO" id="GO:0019748">
    <property type="term" value="P:secondary metabolic process"/>
    <property type="evidence" value="ECO:0007669"/>
    <property type="project" value="TreeGrafter"/>
</dbReference>